<name>A0ABD0LEL1_9CAEN</name>
<proteinExistence type="predicted"/>
<dbReference type="EMBL" id="JACVVK020000055">
    <property type="protein sequence ID" value="KAK7497805.1"/>
    <property type="molecule type" value="Genomic_DNA"/>
</dbReference>
<evidence type="ECO:0000313" key="2">
    <source>
        <dbReference type="Proteomes" id="UP001519460"/>
    </source>
</evidence>
<protein>
    <submittedName>
        <fullName evidence="1">Uncharacterized protein</fullName>
    </submittedName>
</protein>
<sequence length="129" mass="14750">MILREHHGELLTTLNQQNYDHCIQGRGGRGDINTSCPSACQGMLGLLSHTVNDYDACERSTPMASSMHWQREQKSGRTAGHITAMSEGMRIHRSAILRRFSGCHHSAQLQVCLQHREKKENKQYDIWYL</sequence>
<keyword evidence="2" id="KW-1185">Reference proteome</keyword>
<organism evidence="1 2">
    <name type="scientific">Batillaria attramentaria</name>
    <dbReference type="NCBI Taxonomy" id="370345"/>
    <lineage>
        <taxon>Eukaryota</taxon>
        <taxon>Metazoa</taxon>
        <taxon>Spiralia</taxon>
        <taxon>Lophotrochozoa</taxon>
        <taxon>Mollusca</taxon>
        <taxon>Gastropoda</taxon>
        <taxon>Caenogastropoda</taxon>
        <taxon>Sorbeoconcha</taxon>
        <taxon>Cerithioidea</taxon>
        <taxon>Batillariidae</taxon>
        <taxon>Batillaria</taxon>
    </lineage>
</organism>
<gene>
    <name evidence="1" type="ORF">BaRGS_00010939</name>
</gene>
<comment type="caution">
    <text evidence="1">The sequence shown here is derived from an EMBL/GenBank/DDBJ whole genome shotgun (WGS) entry which is preliminary data.</text>
</comment>
<dbReference type="Proteomes" id="UP001519460">
    <property type="component" value="Unassembled WGS sequence"/>
</dbReference>
<evidence type="ECO:0000313" key="1">
    <source>
        <dbReference type="EMBL" id="KAK7497805.1"/>
    </source>
</evidence>
<dbReference type="AlphaFoldDB" id="A0ABD0LEL1"/>
<accession>A0ABD0LEL1</accession>
<reference evidence="1 2" key="1">
    <citation type="journal article" date="2023" name="Sci. Data">
        <title>Genome assembly of the Korean intertidal mud-creeper Batillaria attramentaria.</title>
        <authorList>
            <person name="Patra A.K."/>
            <person name="Ho P.T."/>
            <person name="Jun S."/>
            <person name="Lee S.J."/>
            <person name="Kim Y."/>
            <person name="Won Y.J."/>
        </authorList>
    </citation>
    <scope>NUCLEOTIDE SEQUENCE [LARGE SCALE GENOMIC DNA]</scope>
    <source>
        <strain evidence="1">Wonlab-2016</strain>
    </source>
</reference>